<proteinExistence type="predicted"/>
<dbReference type="InParanoid" id="E2AK83"/>
<keyword evidence="3" id="KW-1185">Reference proteome</keyword>
<dbReference type="Gene3D" id="2.40.70.10">
    <property type="entry name" value="Acid Proteases"/>
    <property type="match status" value="1"/>
</dbReference>
<dbReference type="SUPFAM" id="SSF50630">
    <property type="entry name" value="Acid proteases"/>
    <property type="match status" value="1"/>
</dbReference>
<gene>
    <name evidence="2" type="ORF">EAG_09179</name>
</gene>
<evidence type="ECO:0000259" key="1">
    <source>
        <dbReference type="Pfam" id="PF00026"/>
    </source>
</evidence>
<feature type="domain" description="Peptidase A1" evidence="1">
    <location>
        <begin position="1"/>
        <end position="67"/>
    </location>
</feature>
<name>E2AK83_CAMFO</name>
<reference evidence="2 3" key="1">
    <citation type="journal article" date="2010" name="Science">
        <title>Genomic comparison of the ants Camponotus floridanus and Harpegnathos saltator.</title>
        <authorList>
            <person name="Bonasio R."/>
            <person name="Zhang G."/>
            <person name="Ye C."/>
            <person name="Mutti N.S."/>
            <person name="Fang X."/>
            <person name="Qin N."/>
            <person name="Donahue G."/>
            <person name="Yang P."/>
            <person name="Li Q."/>
            <person name="Li C."/>
            <person name="Zhang P."/>
            <person name="Huang Z."/>
            <person name="Berger S.L."/>
            <person name="Reinberg D."/>
            <person name="Wang J."/>
            <person name="Liebig J."/>
        </authorList>
    </citation>
    <scope>NUCLEOTIDE SEQUENCE [LARGE SCALE GENOMIC DNA]</scope>
    <source>
        <strain evidence="3">C129</strain>
    </source>
</reference>
<sequence length="67" mass="7623">VANLNVKNQTFAEVVHIMEDVDIIENICADRTFDGIFGLRSFELYDNDITPVFGNMIRQGLVSSRIF</sequence>
<feature type="non-terminal residue" evidence="2">
    <location>
        <position position="1"/>
    </location>
</feature>
<accession>E2AK83</accession>
<organism evidence="3">
    <name type="scientific">Camponotus floridanus</name>
    <name type="common">Florida carpenter ant</name>
    <dbReference type="NCBI Taxonomy" id="104421"/>
    <lineage>
        <taxon>Eukaryota</taxon>
        <taxon>Metazoa</taxon>
        <taxon>Ecdysozoa</taxon>
        <taxon>Arthropoda</taxon>
        <taxon>Hexapoda</taxon>
        <taxon>Insecta</taxon>
        <taxon>Pterygota</taxon>
        <taxon>Neoptera</taxon>
        <taxon>Endopterygota</taxon>
        <taxon>Hymenoptera</taxon>
        <taxon>Apocrita</taxon>
        <taxon>Aculeata</taxon>
        <taxon>Formicoidea</taxon>
        <taxon>Formicidae</taxon>
        <taxon>Formicinae</taxon>
        <taxon>Camponotus</taxon>
    </lineage>
</organism>
<feature type="non-terminal residue" evidence="2">
    <location>
        <position position="67"/>
    </location>
</feature>
<dbReference type="Proteomes" id="UP000000311">
    <property type="component" value="Unassembled WGS sequence"/>
</dbReference>
<dbReference type="InterPro" id="IPR033121">
    <property type="entry name" value="PEPTIDASE_A1"/>
</dbReference>
<dbReference type="InterPro" id="IPR021109">
    <property type="entry name" value="Peptidase_aspartic_dom_sf"/>
</dbReference>
<evidence type="ECO:0000313" key="2">
    <source>
        <dbReference type="EMBL" id="EFN66156.1"/>
    </source>
</evidence>
<dbReference type="Pfam" id="PF00026">
    <property type="entry name" value="Asp"/>
    <property type="match status" value="1"/>
</dbReference>
<protein>
    <recommendedName>
        <fullName evidence="1">Peptidase A1 domain-containing protein</fullName>
    </recommendedName>
</protein>
<dbReference type="AlphaFoldDB" id="E2AK83"/>
<evidence type="ECO:0000313" key="3">
    <source>
        <dbReference type="Proteomes" id="UP000000311"/>
    </source>
</evidence>
<dbReference type="EMBL" id="GL440199">
    <property type="protein sequence ID" value="EFN66156.1"/>
    <property type="molecule type" value="Genomic_DNA"/>
</dbReference>